<accession>A0A8J8NJW6</accession>
<evidence type="ECO:0000256" key="1">
    <source>
        <dbReference type="SAM" id="Phobius"/>
    </source>
</evidence>
<dbReference type="AlphaFoldDB" id="A0A8J8NJW6"/>
<feature type="transmembrane region" description="Helical" evidence="1">
    <location>
        <begin position="109"/>
        <end position="129"/>
    </location>
</feature>
<feature type="transmembrane region" description="Helical" evidence="1">
    <location>
        <begin position="247"/>
        <end position="267"/>
    </location>
</feature>
<dbReference type="EMBL" id="RRYP01013324">
    <property type="protein sequence ID" value="TNV76576.1"/>
    <property type="molecule type" value="Genomic_DNA"/>
</dbReference>
<gene>
    <name evidence="2" type="ORF">FGO68_gene14563</name>
</gene>
<keyword evidence="1" id="KW-0472">Membrane</keyword>
<evidence type="ECO:0000313" key="2">
    <source>
        <dbReference type="EMBL" id="TNV76576.1"/>
    </source>
</evidence>
<name>A0A8J8NJW6_HALGN</name>
<comment type="caution">
    <text evidence="2">The sequence shown here is derived from an EMBL/GenBank/DDBJ whole genome shotgun (WGS) entry which is preliminary data.</text>
</comment>
<sequence length="275" mass="30558">MTSYPVLDILSSPPLASALFDFLQLIPTSTINHIFVGVIGALLPLLNYVGFLLFNKNIKSLGGFIYIGQVIASVIKYSIPASIVIMVINIVLIIIGLDFLMNNFLIIDIAQPLLGAPILYYAAPIGQIFDLFMKQLDKQAFIEEALEENVGPSLADYLQILSDLITAPLDELSMHLVPFYILTGYSFLAVKWISNNSDTFLAQSLKDLEITRSLVYYFPMVGLYANWIDFMLKLFSLGAGIDSFRHLVNYSCLGIISYIEFVLPATLNVGEMVYA</sequence>
<dbReference type="Proteomes" id="UP000785679">
    <property type="component" value="Unassembled WGS sequence"/>
</dbReference>
<keyword evidence="3" id="KW-1185">Reference proteome</keyword>
<feature type="transmembrane region" description="Helical" evidence="1">
    <location>
        <begin position="214"/>
        <end position="235"/>
    </location>
</feature>
<protein>
    <submittedName>
        <fullName evidence="2">Uncharacterized protein</fullName>
    </submittedName>
</protein>
<feature type="transmembrane region" description="Helical" evidence="1">
    <location>
        <begin position="74"/>
        <end position="97"/>
    </location>
</feature>
<evidence type="ECO:0000313" key="3">
    <source>
        <dbReference type="Proteomes" id="UP000785679"/>
    </source>
</evidence>
<keyword evidence="1" id="KW-1133">Transmembrane helix</keyword>
<organism evidence="2 3">
    <name type="scientific">Halteria grandinella</name>
    <dbReference type="NCBI Taxonomy" id="5974"/>
    <lineage>
        <taxon>Eukaryota</taxon>
        <taxon>Sar</taxon>
        <taxon>Alveolata</taxon>
        <taxon>Ciliophora</taxon>
        <taxon>Intramacronucleata</taxon>
        <taxon>Spirotrichea</taxon>
        <taxon>Stichotrichia</taxon>
        <taxon>Sporadotrichida</taxon>
        <taxon>Halteriidae</taxon>
        <taxon>Halteria</taxon>
    </lineage>
</organism>
<reference evidence="2" key="1">
    <citation type="submission" date="2019-06" db="EMBL/GenBank/DDBJ databases">
        <authorList>
            <person name="Zheng W."/>
        </authorList>
    </citation>
    <scope>NUCLEOTIDE SEQUENCE</scope>
    <source>
        <strain evidence="2">QDHG01</strain>
    </source>
</reference>
<feature type="transmembrane region" description="Helical" evidence="1">
    <location>
        <begin position="176"/>
        <end position="194"/>
    </location>
</feature>
<proteinExistence type="predicted"/>
<keyword evidence="1" id="KW-0812">Transmembrane</keyword>
<feature type="transmembrane region" description="Helical" evidence="1">
    <location>
        <begin position="34"/>
        <end position="54"/>
    </location>
</feature>